<dbReference type="PANTHER" id="PTHR43022:SF1">
    <property type="entry name" value="PROTEIN SMF"/>
    <property type="match status" value="1"/>
</dbReference>
<name>A0ABT2BPM1_9BURK</name>
<sequence length="369" mass="37609">MQDTDPTTAASADPLADWLRLEQASGVGCRSANLLLAHFGSPAAIFAAGVTALSQHVTQRQARALCAPPSAQFDALLGATQAWLADPAHHIITQHDPRFPGALANIADPPLMLYVKGNPGLLARPALAIVGSRNASTQGKANAEGFARVLSQAGVTIVSGLALGIDAAAHAGALKGAGATIAVIGTGADRVYPAANRELARDIAEQGCIVSEYALGTPATSGNFPRRNRIISGLSAGVLVVEAAAESGSLITAHVAADQGREVFALPGSIHSALSKGCHKLIREGARLVETVDEVLEALQISPLAGRRPQAPQAGGGLLDHVGFDPIGFDALAAATGAKASTLNSELLLLELAGLIERLPGGAVQRLVR</sequence>
<proteinExistence type="inferred from homology"/>
<dbReference type="RefSeq" id="WP_258858045.1">
    <property type="nucleotide sequence ID" value="NZ_JANUGV010000007.1"/>
</dbReference>
<protein>
    <submittedName>
        <fullName evidence="4">DNA-processing protein DprA</fullName>
    </submittedName>
</protein>
<evidence type="ECO:0000256" key="1">
    <source>
        <dbReference type="ARBA" id="ARBA00006525"/>
    </source>
</evidence>
<dbReference type="EMBL" id="JANUGV010000007">
    <property type="protein sequence ID" value="MCS0610461.1"/>
    <property type="molecule type" value="Genomic_DNA"/>
</dbReference>
<feature type="domain" description="Smf/DprA SLOG" evidence="2">
    <location>
        <begin position="91"/>
        <end position="299"/>
    </location>
</feature>
<dbReference type="InterPro" id="IPR057666">
    <property type="entry name" value="DrpA_SLOG"/>
</dbReference>
<dbReference type="SUPFAM" id="SSF47781">
    <property type="entry name" value="RuvA domain 2-like"/>
    <property type="match status" value="1"/>
</dbReference>
<dbReference type="NCBIfam" id="TIGR00732">
    <property type="entry name" value="dprA"/>
    <property type="match status" value="1"/>
</dbReference>
<comment type="similarity">
    <text evidence="1">Belongs to the DprA/Smf family.</text>
</comment>
<evidence type="ECO:0000313" key="5">
    <source>
        <dbReference type="Proteomes" id="UP001205861"/>
    </source>
</evidence>
<evidence type="ECO:0000259" key="3">
    <source>
        <dbReference type="Pfam" id="PF17782"/>
    </source>
</evidence>
<dbReference type="SUPFAM" id="SSF102405">
    <property type="entry name" value="MCP/YpsA-like"/>
    <property type="match status" value="1"/>
</dbReference>
<dbReference type="InterPro" id="IPR010994">
    <property type="entry name" value="RuvA_2-like"/>
</dbReference>
<accession>A0ABT2BPM1</accession>
<dbReference type="Gene3D" id="1.10.10.10">
    <property type="entry name" value="Winged helix-like DNA-binding domain superfamily/Winged helix DNA-binding domain"/>
    <property type="match status" value="1"/>
</dbReference>
<organism evidence="4 5">
    <name type="scientific">Massilia solisilvae</name>
    <dbReference type="NCBI Taxonomy" id="1811225"/>
    <lineage>
        <taxon>Bacteria</taxon>
        <taxon>Pseudomonadati</taxon>
        <taxon>Pseudomonadota</taxon>
        <taxon>Betaproteobacteria</taxon>
        <taxon>Burkholderiales</taxon>
        <taxon>Oxalobacteraceae</taxon>
        <taxon>Telluria group</taxon>
        <taxon>Massilia</taxon>
    </lineage>
</organism>
<dbReference type="Proteomes" id="UP001205861">
    <property type="component" value="Unassembled WGS sequence"/>
</dbReference>
<dbReference type="InterPro" id="IPR041614">
    <property type="entry name" value="DprA_WH"/>
</dbReference>
<keyword evidence="5" id="KW-1185">Reference proteome</keyword>
<evidence type="ECO:0000313" key="4">
    <source>
        <dbReference type="EMBL" id="MCS0610461.1"/>
    </source>
</evidence>
<dbReference type="Pfam" id="PF17782">
    <property type="entry name" value="WHD_DprA"/>
    <property type="match status" value="1"/>
</dbReference>
<dbReference type="Gene3D" id="3.40.50.450">
    <property type="match status" value="1"/>
</dbReference>
<reference evidence="4 5" key="1">
    <citation type="submission" date="2022-08" db="EMBL/GenBank/DDBJ databases">
        <title>Reclassification of Massilia species as members of the genera Telluria, Duganella, Pseudoduganella, Mokoshia gen. nov. and Zemynaea gen. nov. using orthogonal and non-orthogonal genome-based approaches.</title>
        <authorList>
            <person name="Bowman J.P."/>
        </authorList>
    </citation>
    <scope>NUCLEOTIDE SEQUENCE [LARGE SCALE GENOMIC DNA]</scope>
    <source>
        <strain evidence="4 5">JCM 31607</strain>
    </source>
</reference>
<feature type="domain" description="DprA winged helix" evidence="3">
    <location>
        <begin position="313"/>
        <end position="362"/>
    </location>
</feature>
<dbReference type="InterPro" id="IPR036388">
    <property type="entry name" value="WH-like_DNA-bd_sf"/>
</dbReference>
<dbReference type="PANTHER" id="PTHR43022">
    <property type="entry name" value="PROTEIN SMF"/>
    <property type="match status" value="1"/>
</dbReference>
<comment type="caution">
    <text evidence="4">The sequence shown here is derived from an EMBL/GenBank/DDBJ whole genome shotgun (WGS) entry which is preliminary data.</text>
</comment>
<gene>
    <name evidence="4" type="primary">dprA</name>
    <name evidence="4" type="ORF">NX773_20025</name>
</gene>
<dbReference type="InterPro" id="IPR003488">
    <property type="entry name" value="DprA"/>
</dbReference>
<evidence type="ECO:0000259" key="2">
    <source>
        <dbReference type="Pfam" id="PF02481"/>
    </source>
</evidence>
<dbReference type="Pfam" id="PF02481">
    <property type="entry name" value="DNA_processg_A"/>
    <property type="match status" value="1"/>
</dbReference>